<dbReference type="InterPro" id="IPR018639">
    <property type="entry name" value="DUF2062"/>
</dbReference>
<evidence type="ECO:0000256" key="1">
    <source>
        <dbReference type="SAM" id="Phobius"/>
    </source>
</evidence>
<dbReference type="PANTHER" id="PTHR40547:SF1">
    <property type="entry name" value="SLL0298 PROTEIN"/>
    <property type="match status" value="1"/>
</dbReference>
<evidence type="ECO:0000313" key="4">
    <source>
        <dbReference type="Proteomes" id="UP000276634"/>
    </source>
</evidence>
<feature type="transmembrane region" description="Helical" evidence="1">
    <location>
        <begin position="93"/>
        <end position="112"/>
    </location>
</feature>
<feature type="domain" description="DUF2062" evidence="2">
    <location>
        <begin position="22"/>
        <end position="164"/>
    </location>
</feature>
<dbReference type="AlphaFoldDB" id="A0A3N1Y1F4"/>
<keyword evidence="1" id="KW-0472">Membrane</keyword>
<dbReference type="RefSeq" id="WP_123401568.1">
    <property type="nucleotide sequence ID" value="NZ_RJVI01000002.1"/>
</dbReference>
<feature type="transmembrane region" description="Helical" evidence="1">
    <location>
        <begin position="42"/>
        <end position="59"/>
    </location>
</feature>
<feature type="transmembrane region" description="Helical" evidence="1">
    <location>
        <begin position="65"/>
        <end position="86"/>
    </location>
</feature>
<dbReference type="Proteomes" id="UP000276634">
    <property type="component" value="Unassembled WGS sequence"/>
</dbReference>
<feature type="transmembrane region" description="Helical" evidence="1">
    <location>
        <begin position="132"/>
        <end position="155"/>
    </location>
</feature>
<organism evidence="3 4">
    <name type="scientific">Inmirania thermothiophila</name>
    <dbReference type="NCBI Taxonomy" id="1750597"/>
    <lineage>
        <taxon>Bacteria</taxon>
        <taxon>Pseudomonadati</taxon>
        <taxon>Pseudomonadota</taxon>
        <taxon>Gammaproteobacteria</taxon>
        <taxon>Chromatiales</taxon>
        <taxon>Ectothiorhodospiraceae</taxon>
        <taxon>Inmirania</taxon>
    </lineage>
</organism>
<keyword evidence="1" id="KW-0812">Transmembrane</keyword>
<protein>
    <recommendedName>
        <fullName evidence="2">DUF2062 domain-containing protein</fullName>
    </recommendedName>
</protein>
<comment type="caution">
    <text evidence="3">The sequence shown here is derived from an EMBL/GenBank/DDBJ whole genome shotgun (WGS) entry which is preliminary data.</text>
</comment>
<keyword evidence="4" id="KW-1185">Reference proteome</keyword>
<evidence type="ECO:0000259" key="2">
    <source>
        <dbReference type="Pfam" id="PF09835"/>
    </source>
</evidence>
<dbReference type="OrthoDB" id="9786029at2"/>
<keyword evidence="1" id="KW-1133">Transmembrane helix</keyword>
<gene>
    <name evidence="3" type="ORF">EDC57_1862</name>
</gene>
<accession>A0A3N1Y1F4</accession>
<reference evidence="3 4" key="1">
    <citation type="submission" date="2018-11" db="EMBL/GenBank/DDBJ databases">
        <title>Genomic Encyclopedia of Type Strains, Phase IV (KMG-IV): sequencing the most valuable type-strain genomes for metagenomic binning, comparative biology and taxonomic classification.</title>
        <authorList>
            <person name="Goeker M."/>
        </authorList>
    </citation>
    <scope>NUCLEOTIDE SEQUENCE [LARGE SCALE GENOMIC DNA]</scope>
    <source>
        <strain evidence="3 4">DSM 100275</strain>
    </source>
</reference>
<dbReference type="EMBL" id="RJVI01000002">
    <property type="protein sequence ID" value="ROR32656.1"/>
    <property type="molecule type" value="Genomic_DNA"/>
</dbReference>
<name>A0A3N1Y1F4_9GAMM</name>
<evidence type="ECO:0000313" key="3">
    <source>
        <dbReference type="EMBL" id="ROR32656.1"/>
    </source>
</evidence>
<proteinExistence type="predicted"/>
<dbReference type="Pfam" id="PF09835">
    <property type="entry name" value="DUF2062"/>
    <property type="match status" value="1"/>
</dbReference>
<dbReference type="PANTHER" id="PTHR40547">
    <property type="entry name" value="SLL0298 PROTEIN"/>
    <property type="match status" value="1"/>
</dbReference>
<sequence length="171" mass="18749">MPRKLLRRYLPADEALRAHPHLRVLGARLHDPNLWHLNRRSVAGGLAVGLFVAFLPIVGQMPLAALVALLLRVNLPIAVVGVWLTNPLTMGPIFLFAYHVGAAILGTHEAAVPFEVSFRWLGSELGAVWRPLLLGCLICGTVSSAAGYAGARILWRLHVLRAWRGRRRPVG</sequence>